<evidence type="ECO:0000256" key="2">
    <source>
        <dbReference type="ARBA" id="ARBA00023239"/>
    </source>
</evidence>
<dbReference type="InterPro" id="IPR008929">
    <property type="entry name" value="Chondroitin_lyas"/>
</dbReference>
<gene>
    <name evidence="4" type="ORF">CLV42_103583</name>
</gene>
<dbReference type="GO" id="GO:0042597">
    <property type="term" value="C:periplasmic space"/>
    <property type="evidence" value="ECO:0007669"/>
    <property type="project" value="InterPro"/>
</dbReference>
<dbReference type="Gene3D" id="1.50.10.100">
    <property type="entry name" value="Chondroitin AC/alginate lyase"/>
    <property type="match status" value="1"/>
</dbReference>
<evidence type="ECO:0000313" key="5">
    <source>
        <dbReference type="Proteomes" id="UP000240978"/>
    </source>
</evidence>
<organism evidence="4 5">
    <name type="scientific">Chitinophaga ginsengisoli</name>
    <dbReference type="NCBI Taxonomy" id="363837"/>
    <lineage>
        <taxon>Bacteria</taxon>
        <taxon>Pseudomonadati</taxon>
        <taxon>Bacteroidota</taxon>
        <taxon>Chitinophagia</taxon>
        <taxon>Chitinophagales</taxon>
        <taxon>Chitinophagaceae</taxon>
        <taxon>Chitinophaga</taxon>
    </lineage>
</organism>
<name>A0A2P8GI45_9BACT</name>
<feature type="domain" description="Alginate lyase" evidence="3">
    <location>
        <begin position="46"/>
        <end position="322"/>
    </location>
</feature>
<dbReference type="EMBL" id="PYGK01000003">
    <property type="protein sequence ID" value="PSL33600.1"/>
    <property type="molecule type" value="Genomic_DNA"/>
</dbReference>
<protein>
    <submittedName>
        <fullName evidence="4">Alginate lyase</fullName>
    </submittedName>
</protein>
<keyword evidence="1" id="KW-0732">Signal</keyword>
<proteinExistence type="predicted"/>
<evidence type="ECO:0000313" key="4">
    <source>
        <dbReference type="EMBL" id="PSL33600.1"/>
    </source>
</evidence>
<evidence type="ECO:0000256" key="1">
    <source>
        <dbReference type="ARBA" id="ARBA00022729"/>
    </source>
</evidence>
<dbReference type="SUPFAM" id="SSF48230">
    <property type="entry name" value="Chondroitin AC/alginate lyase"/>
    <property type="match status" value="1"/>
</dbReference>
<keyword evidence="5" id="KW-1185">Reference proteome</keyword>
<accession>A0A2P8GI45</accession>
<comment type="caution">
    <text evidence="4">The sequence shown here is derived from an EMBL/GenBank/DDBJ whole genome shotgun (WGS) entry which is preliminary data.</text>
</comment>
<dbReference type="RefSeq" id="WP_106601891.1">
    <property type="nucleotide sequence ID" value="NZ_PYGK01000003.1"/>
</dbReference>
<dbReference type="GO" id="GO:0016829">
    <property type="term" value="F:lyase activity"/>
    <property type="evidence" value="ECO:0007669"/>
    <property type="project" value="UniProtKB-KW"/>
</dbReference>
<dbReference type="InterPro" id="IPR008397">
    <property type="entry name" value="Alginate_lyase_dom"/>
</dbReference>
<sequence>MKHVTILLILLICSAFNPPDKTIVNVLREQVLKEAAWAKQQAPVTVTAATCTRSAGGKHDFYSEGDYWWPNPVHPDSPYIQRDGMTNPDNFVAHRHAMIRFSQIIGALASAYRITGNEAYVREALPHLRAWFTDTATLMHPNLQYAQAIKGRFTGRGIGIIDAIHLMEVAQGVLVMQDAAAFDKSLLKGIRGWFTDYLHWLTTHQYGKDEMNAKNNHGTCWVMQTACFARFTGDTALLRFCRDRYKQVLLPNQMAADGSFPLELARTKPYGYSLFNLDAMVTICQILSDKENDLWAYQLPDGRNIKKGIAFLYPFVADKGTWPYKKDVMYWDEWPVAHPFLVFGATAYQQQEWMNTWTKLDHHPSNAEVVRNLPVRHPLIWL</sequence>
<dbReference type="OrthoDB" id="7210452at2"/>
<reference evidence="4 5" key="1">
    <citation type="submission" date="2018-03" db="EMBL/GenBank/DDBJ databases">
        <title>Genomic Encyclopedia of Archaeal and Bacterial Type Strains, Phase II (KMG-II): from individual species to whole genera.</title>
        <authorList>
            <person name="Goeker M."/>
        </authorList>
    </citation>
    <scope>NUCLEOTIDE SEQUENCE [LARGE SCALE GENOMIC DNA]</scope>
    <source>
        <strain evidence="4 5">DSM 18107</strain>
    </source>
</reference>
<dbReference type="Proteomes" id="UP000240978">
    <property type="component" value="Unassembled WGS sequence"/>
</dbReference>
<dbReference type="AlphaFoldDB" id="A0A2P8GI45"/>
<dbReference type="Pfam" id="PF05426">
    <property type="entry name" value="Alginate_lyase"/>
    <property type="match status" value="1"/>
</dbReference>
<keyword evidence="2 4" id="KW-0456">Lyase</keyword>
<evidence type="ECO:0000259" key="3">
    <source>
        <dbReference type="Pfam" id="PF05426"/>
    </source>
</evidence>